<sequence>MQALTDPLRVAVLTADPLDLAGMTDLIGRQSGMTHAPHDPQVLVVAAPAVTAGLLGQIRQLSPRREIPVAMVLERFGEADLLTSVETGLRGLIWRHRLTTRRFLALVRTVGTGGSDLPRDMQARLIDDVLLLQQHVLAPRGLTASGFARREVEVLGHIADGLDSAEIAQLMHCSERTVKGIVSALMARRGLRNRPEAVALALRSGLLG</sequence>
<name>A0ABS5TN83_9ACTN</name>
<dbReference type="PROSITE" id="PS00622">
    <property type="entry name" value="HTH_LUXR_1"/>
    <property type="match status" value="1"/>
</dbReference>
<dbReference type="PANTHER" id="PTHR43214">
    <property type="entry name" value="TWO-COMPONENT RESPONSE REGULATOR"/>
    <property type="match status" value="1"/>
</dbReference>
<proteinExistence type="predicted"/>
<dbReference type="EMBL" id="JAHBAY010000011">
    <property type="protein sequence ID" value="MBT0772298.1"/>
    <property type="molecule type" value="Genomic_DNA"/>
</dbReference>
<dbReference type="Gene3D" id="3.40.50.2300">
    <property type="match status" value="1"/>
</dbReference>
<dbReference type="SMART" id="SM00421">
    <property type="entry name" value="HTH_LUXR"/>
    <property type="match status" value="1"/>
</dbReference>
<keyword evidence="6" id="KW-1185">Reference proteome</keyword>
<dbReference type="InterPro" id="IPR000792">
    <property type="entry name" value="Tscrpt_reg_LuxR_C"/>
</dbReference>
<organism evidence="5 6">
    <name type="scientific">Kineosporia corallincola</name>
    <dbReference type="NCBI Taxonomy" id="2835133"/>
    <lineage>
        <taxon>Bacteria</taxon>
        <taxon>Bacillati</taxon>
        <taxon>Actinomycetota</taxon>
        <taxon>Actinomycetes</taxon>
        <taxon>Kineosporiales</taxon>
        <taxon>Kineosporiaceae</taxon>
        <taxon>Kineosporia</taxon>
    </lineage>
</organism>
<dbReference type="InterPro" id="IPR039420">
    <property type="entry name" value="WalR-like"/>
</dbReference>
<evidence type="ECO:0000256" key="1">
    <source>
        <dbReference type="ARBA" id="ARBA00023015"/>
    </source>
</evidence>
<evidence type="ECO:0000256" key="2">
    <source>
        <dbReference type="ARBA" id="ARBA00023125"/>
    </source>
</evidence>
<evidence type="ECO:0000313" key="5">
    <source>
        <dbReference type="EMBL" id="MBT0772298.1"/>
    </source>
</evidence>
<dbReference type="PANTHER" id="PTHR43214:SF24">
    <property type="entry name" value="TRANSCRIPTIONAL REGULATORY PROTEIN NARL-RELATED"/>
    <property type="match status" value="1"/>
</dbReference>
<dbReference type="RefSeq" id="WP_214158722.1">
    <property type="nucleotide sequence ID" value="NZ_JAHBAY010000011.1"/>
</dbReference>
<evidence type="ECO:0000313" key="6">
    <source>
        <dbReference type="Proteomes" id="UP001197247"/>
    </source>
</evidence>
<dbReference type="CDD" id="cd06170">
    <property type="entry name" value="LuxR_C_like"/>
    <property type="match status" value="1"/>
</dbReference>
<reference evidence="5 6" key="1">
    <citation type="submission" date="2021-05" db="EMBL/GenBank/DDBJ databases">
        <title>Kineosporia and Streptomyces sp. nov. two new marine actinobacteria isolated from Coral.</title>
        <authorList>
            <person name="Buangrab K."/>
            <person name="Sutthacheep M."/>
            <person name="Yeemin T."/>
            <person name="Harunari E."/>
            <person name="Igarashi Y."/>
            <person name="Kanchanasin P."/>
            <person name="Tanasupawat S."/>
            <person name="Phongsopitanun W."/>
        </authorList>
    </citation>
    <scope>NUCLEOTIDE SEQUENCE [LARGE SCALE GENOMIC DNA]</scope>
    <source>
        <strain evidence="5 6">J2-2</strain>
    </source>
</reference>
<dbReference type="InterPro" id="IPR016032">
    <property type="entry name" value="Sig_transdc_resp-reg_C-effctor"/>
</dbReference>
<comment type="caution">
    <text evidence="5">The sequence shown here is derived from an EMBL/GenBank/DDBJ whole genome shotgun (WGS) entry which is preliminary data.</text>
</comment>
<evidence type="ECO:0000259" key="4">
    <source>
        <dbReference type="PROSITE" id="PS50043"/>
    </source>
</evidence>
<feature type="domain" description="HTH luxR-type" evidence="4">
    <location>
        <begin position="140"/>
        <end position="205"/>
    </location>
</feature>
<keyword evidence="1" id="KW-0805">Transcription regulation</keyword>
<keyword evidence="3" id="KW-0804">Transcription</keyword>
<dbReference type="Pfam" id="PF00196">
    <property type="entry name" value="GerE"/>
    <property type="match status" value="1"/>
</dbReference>
<keyword evidence="2" id="KW-0238">DNA-binding</keyword>
<evidence type="ECO:0000256" key="3">
    <source>
        <dbReference type="ARBA" id="ARBA00023163"/>
    </source>
</evidence>
<protein>
    <submittedName>
        <fullName evidence="5">Response regulator transcription factor</fullName>
    </submittedName>
</protein>
<gene>
    <name evidence="5" type="ORF">KIH74_25360</name>
</gene>
<dbReference type="SUPFAM" id="SSF46894">
    <property type="entry name" value="C-terminal effector domain of the bipartite response regulators"/>
    <property type="match status" value="1"/>
</dbReference>
<dbReference type="Proteomes" id="UP001197247">
    <property type="component" value="Unassembled WGS sequence"/>
</dbReference>
<accession>A0ABS5TN83</accession>
<dbReference type="PROSITE" id="PS50043">
    <property type="entry name" value="HTH_LUXR_2"/>
    <property type="match status" value="1"/>
</dbReference>